<dbReference type="FunFam" id="1.10.472.80:FF:000044">
    <property type="entry name" value="GTPase-activating protein GYP5"/>
    <property type="match status" value="1"/>
</dbReference>
<dbReference type="GO" id="GO:0005737">
    <property type="term" value="C:cytoplasm"/>
    <property type="evidence" value="ECO:0007669"/>
    <property type="project" value="UniProtKB-SubCell"/>
</dbReference>
<dbReference type="InterPro" id="IPR000195">
    <property type="entry name" value="Rab-GAP-TBC_dom"/>
</dbReference>
<dbReference type="AlphaFoldDB" id="A0A8J5UZB4"/>
<keyword evidence="6" id="KW-0931">ER-Golgi transport</keyword>
<evidence type="ECO:0000256" key="2">
    <source>
        <dbReference type="ARBA" id="ARBA00022448"/>
    </source>
</evidence>
<feature type="compositionally biased region" description="Basic and acidic residues" evidence="12">
    <location>
        <begin position="45"/>
        <end position="74"/>
    </location>
</feature>
<dbReference type="GeneID" id="73468438"/>
<dbReference type="GO" id="GO:0006887">
    <property type="term" value="P:exocytosis"/>
    <property type="evidence" value="ECO:0007669"/>
    <property type="project" value="UniProtKB-KW"/>
</dbReference>
<dbReference type="Proteomes" id="UP000694255">
    <property type="component" value="Unassembled WGS sequence"/>
</dbReference>
<dbReference type="GO" id="GO:0031267">
    <property type="term" value="F:small GTPase binding"/>
    <property type="evidence" value="ECO:0007669"/>
    <property type="project" value="TreeGrafter"/>
</dbReference>
<dbReference type="PROSITE" id="PS50086">
    <property type="entry name" value="TBC_RABGAP"/>
    <property type="match status" value="1"/>
</dbReference>
<feature type="compositionally biased region" description="Basic and acidic residues" evidence="12">
    <location>
        <begin position="83"/>
        <end position="93"/>
    </location>
</feature>
<dbReference type="PANTHER" id="PTHR47219:SF9">
    <property type="entry name" value="GTPASE ACTIVATING PROTEIN AND CENTROSOME-ASSOCIATED, ISOFORM B"/>
    <property type="match status" value="1"/>
</dbReference>
<evidence type="ECO:0000313" key="14">
    <source>
        <dbReference type="EMBL" id="KAG7664820.1"/>
    </source>
</evidence>
<reference evidence="14 15" key="1">
    <citation type="journal article" date="2021" name="DNA Res.">
        <title>Genome analysis of Candida subhashii reveals its hybrid nature and dual mitochondrial genome conformations.</title>
        <authorList>
            <person name="Mixao V."/>
            <person name="Hegedusova E."/>
            <person name="Saus E."/>
            <person name="Pryszcz L.P."/>
            <person name="Cillingova A."/>
            <person name="Nosek J."/>
            <person name="Gabaldon T."/>
        </authorList>
    </citation>
    <scope>NUCLEOTIDE SEQUENCE [LARGE SCALE GENOMIC DNA]</scope>
    <source>
        <strain evidence="14 15">CBS 10753</strain>
    </source>
</reference>
<proteinExistence type="inferred from homology"/>
<dbReference type="OrthoDB" id="295078at2759"/>
<feature type="compositionally biased region" description="Low complexity" evidence="12">
    <location>
        <begin position="457"/>
        <end position="485"/>
    </location>
</feature>
<feature type="domain" description="Rab-GAP TBC" evidence="13">
    <location>
        <begin position="223"/>
        <end position="405"/>
    </location>
</feature>
<dbReference type="RefSeq" id="XP_049265052.1">
    <property type="nucleotide sequence ID" value="XM_049405311.1"/>
</dbReference>
<keyword evidence="3" id="KW-0343">GTPase activation</keyword>
<keyword evidence="5" id="KW-0963">Cytoplasm</keyword>
<comment type="caution">
    <text evidence="14">The sequence shown here is derived from an EMBL/GenBank/DDBJ whole genome shotgun (WGS) entry which is preliminary data.</text>
</comment>
<keyword evidence="8 11" id="KW-0175">Coiled coil</keyword>
<keyword evidence="2" id="KW-0813">Transport</keyword>
<feature type="compositionally biased region" description="Basic and acidic residues" evidence="12">
    <location>
        <begin position="19"/>
        <end position="36"/>
    </location>
</feature>
<comment type="subcellular location">
    <subcellularLocation>
        <location evidence="1">Cytoplasm</location>
    </subcellularLocation>
</comment>
<evidence type="ECO:0000256" key="3">
    <source>
        <dbReference type="ARBA" id="ARBA00022468"/>
    </source>
</evidence>
<evidence type="ECO:0000256" key="9">
    <source>
        <dbReference type="ARBA" id="ARBA00061661"/>
    </source>
</evidence>
<evidence type="ECO:0000313" key="15">
    <source>
        <dbReference type="Proteomes" id="UP000694255"/>
    </source>
</evidence>
<evidence type="ECO:0000259" key="13">
    <source>
        <dbReference type="PROSITE" id="PS50086"/>
    </source>
</evidence>
<dbReference type="GO" id="GO:0030427">
    <property type="term" value="C:site of polarized growth"/>
    <property type="evidence" value="ECO:0007669"/>
    <property type="project" value="UniProtKB-ARBA"/>
</dbReference>
<evidence type="ECO:0000256" key="1">
    <source>
        <dbReference type="ARBA" id="ARBA00004496"/>
    </source>
</evidence>
<evidence type="ECO:0000256" key="10">
    <source>
        <dbReference type="ARBA" id="ARBA00072088"/>
    </source>
</evidence>
<dbReference type="GO" id="GO:0015031">
    <property type="term" value="P:protein transport"/>
    <property type="evidence" value="ECO:0007669"/>
    <property type="project" value="UniProtKB-KW"/>
</dbReference>
<feature type="coiled-coil region" evidence="11">
    <location>
        <begin position="649"/>
        <end position="683"/>
    </location>
</feature>
<evidence type="ECO:0000256" key="7">
    <source>
        <dbReference type="ARBA" id="ARBA00022927"/>
    </source>
</evidence>
<keyword evidence="4" id="KW-0268">Exocytosis</keyword>
<evidence type="ECO:0000256" key="12">
    <source>
        <dbReference type="SAM" id="MobiDB-lite"/>
    </source>
</evidence>
<accession>A0A8J5UZB4</accession>
<keyword evidence="7" id="KW-0653">Protein transport</keyword>
<name>A0A8J5UZB4_9ASCO</name>
<dbReference type="InterPro" id="IPR050302">
    <property type="entry name" value="Rab_GAP_TBC_domain"/>
</dbReference>
<feature type="compositionally biased region" description="Low complexity" evidence="12">
    <location>
        <begin position="611"/>
        <end position="625"/>
    </location>
</feature>
<feature type="region of interest" description="Disordered" evidence="12">
    <location>
        <begin position="456"/>
        <end position="485"/>
    </location>
</feature>
<evidence type="ECO:0000256" key="6">
    <source>
        <dbReference type="ARBA" id="ARBA00022892"/>
    </source>
</evidence>
<organism evidence="14 15">
    <name type="scientific">[Candida] subhashii</name>
    <dbReference type="NCBI Taxonomy" id="561895"/>
    <lineage>
        <taxon>Eukaryota</taxon>
        <taxon>Fungi</taxon>
        <taxon>Dikarya</taxon>
        <taxon>Ascomycota</taxon>
        <taxon>Saccharomycotina</taxon>
        <taxon>Pichiomycetes</taxon>
        <taxon>Debaryomycetaceae</taxon>
        <taxon>Spathaspora</taxon>
    </lineage>
</organism>
<feature type="region of interest" description="Disordered" evidence="12">
    <location>
        <begin position="611"/>
        <end position="633"/>
    </location>
</feature>
<dbReference type="EMBL" id="JAGSYN010000063">
    <property type="protein sequence ID" value="KAG7664820.1"/>
    <property type="molecule type" value="Genomic_DNA"/>
</dbReference>
<dbReference type="Pfam" id="PF23436">
    <property type="entry name" value="RabGap-TBC_2"/>
    <property type="match status" value="1"/>
</dbReference>
<sequence>MSESITTTNMSSDEFVDATEDHDQQEEHQQEEHNQQEEEEQEQVEQDKPTEEHNEQDQSSDQTEKIEESPKQDEEQQEQQNGEDQHQEEESNDKAPPLPNRKSIEVCIRLDEPGSPQKYTITEQSIEQLNTISKTYDKSSTNFLLQSKYNQLNHKFNQKNTEVKESINTGTENIKRTFNDIKATVGAFEEYKIDWEFWTKVVNDYNYVINHESNKLHELIMSGIPKEIRGIIWQLVSKSKNFQLEELYLDLKNEVSIHDKGIKRDLSRTSFFTNVEAVNKGTELYNVIKAYSLFDPEVGYTQGMIFIAIPLIMNMSEAECFCLLVTLMKEYKLRDLFIPEMKGLHLMLYEFDRLLESYAPVLYNHLVKQGIKSSMYASQWFLTFFAYKFPLDIVLRIYDIIVTQGMEAVLKFAVNLMLKNESNLLALSFDKLLEFLKDNLFNIYISEEFINFKDDSSNTTTPTKNSKRFSLLPSSSSSRKTNNSSNVIPTSSLNYYKLDSLVSDSMKINVDPIDLTKYENEFEGIYINEKSKLEDIKQMKIENGNLRNKIKQLEIQFNNLNHDHVDIVQTMVDIKISLPDILNDNEDLKISIEQLNQDIAELESKMVDTSSSAASAVSSSNNESSTPGGTALNLPSAIENNIIELLKINAEEAEKSANLEDELNNLLDEEIKLDEELKKYSKNSSNWFSRWGKKVQ</sequence>
<dbReference type="SMART" id="SM00164">
    <property type="entry name" value="TBC"/>
    <property type="match status" value="1"/>
</dbReference>
<keyword evidence="15" id="KW-1185">Reference proteome</keyword>
<protein>
    <recommendedName>
        <fullName evidence="10">GTPase-activating protein GYP5</fullName>
    </recommendedName>
</protein>
<feature type="region of interest" description="Disordered" evidence="12">
    <location>
        <begin position="1"/>
        <end position="102"/>
    </location>
</feature>
<dbReference type="FunFam" id="1.10.10.750:FF:000003">
    <property type="entry name" value="GTPase activating protein (Evi5)"/>
    <property type="match status" value="1"/>
</dbReference>
<evidence type="ECO:0000256" key="5">
    <source>
        <dbReference type="ARBA" id="ARBA00022490"/>
    </source>
</evidence>
<dbReference type="GO" id="GO:0005096">
    <property type="term" value="F:GTPase activator activity"/>
    <property type="evidence" value="ECO:0007669"/>
    <property type="project" value="UniProtKB-KW"/>
</dbReference>
<dbReference type="PANTHER" id="PTHR47219">
    <property type="entry name" value="RAB GTPASE-ACTIVATING PROTEIN 1-LIKE"/>
    <property type="match status" value="1"/>
</dbReference>
<feature type="compositionally biased region" description="Polar residues" evidence="12">
    <location>
        <begin position="1"/>
        <end position="12"/>
    </location>
</feature>
<evidence type="ECO:0000256" key="11">
    <source>
        <dbReference type="SAM" id="Coils"/>
    </source>
</evidence>
<gene>
    <name evidence="14" type="ORF">J8A68_001637</name>
</gene>
<evidence type="ECO:0000256" key="4">
    <source>
        <dbReference type="ARBA" id="ARBA00022483"/>
    </source>
</evidence>
<comment type="similarity">
    <text evidence="9">Belongs to the GYP5 family.</text>
</comment>
<evidence type="ECO:0000256" key="8">
    <source>
        <dbReference type="ARBA" id="ARBA00023054"/>
    </source>
</evidence>